<dbReference type="EMBL" id="JACJHR010000030">
    <property type="protein sequence ID" value="MBB2501731.1"/>
    <property type="molecule type" value="Genomic_DNA"/>
</dbReference>
<dbReference type="Proteomes" id="UP000550260">
    <property type="component" value="Unassembled WGS sequence"/>
</dbReference>
<gene>
    <name evidence="2" type="ORF">H5411_21655</name>
</gene>
<evidence type="ECO:0000313" key="3">
    <source>
        <dbReference type="Proteomes" id="UP000550260"/>
    </source>
</evidence>
<reference evidence="2 3" key="1">
    <citation type="submission" date="2020-08" db="EMBL/GenBank/DDBJ databases">
        <title>Amycolatopsis echigonensis JCM 21831.</title>
        <authorList>
            <person name="Tedsree N."/>
            <person name="Kuncharoen N."/>
            <person name="Likhitwitayawuid K."/>
            <person name="Tanasupawat S."/>
        </authorList>
    </citation>
    <scope>NUCLEOTIDE SEQUENCE [LARGE SCALE GENOMIC DNA]</scope>
    <source>
        <strain evidence="2 3">JCM 21831</strain>
    </source>
</reference>
<dbReference type="Gene3D" id="1.20.1260.20">
    <property type="entry name" value="PPE superfamily"/>
    <property type="match status" value="1"/>
</dbReference>
<feature type="compositionally biased region" description="Polar residues" evidence="1">
    <location>
        <begin position="245"/>
        <end position="255"/>
    </location>
</feature>
<accession>A0A8E1W0J0</accession>
<comment type="caution">
    <text evidence="2">The sequence shown here is derived from an EMBL/GenBank/DDBJ whole genome shotgun (WGS) entry which is preliminary data.</text>
</comment>
<organism evidence="2 3">
    <name type="scientific">Amycolatopsis echigonensis</name>
    <dbReference type="NCBI Taxonomy" id="2576905"/>
    <lineage>
        <taxon>Bacteria</taxon>
        <taxon>Bacillati</taxon>
        <taxon>Actinomycetota</taxon>
        <taxon>Actinomycetes</taxon>
        <taxon>Pseudonocardiales</taxon>
        <taxon>Pseudonocardiaceae</taxon>
        <taxon>Amycolatopsis</taxon>
    </lineage>
</organism>
<feature type="compositionally biased region" description="Pro residues" evidence="1">
    <location>
        <begin position="459"/>
        <end position="469"/>
    </location>
</feature>
<feature type="compositionally biased region" description="Gly residues" evidence="1">
    <location>
        <begin position="400"/>
        <end position="422"/>
    </location>
</feature>
<feature type="region of interest" description="Disordered" evidence="1">
    <location>
        <begin position="212"/>
        <end position="469"/>
    </location>
</feature>
<evidence type="ECO:0000256" key="1">
    <source>
        <dbReference type="SAM" id="MobiDB-lite"/>
    </source>
</evidence>
<proteinExistence type="predicted"/>
<dbReference type="SUPFAM" id="SSF140459">
    <property type="entry name" value="PE/PPE dimer-like"/>
    <property type="match status" value="1"/>
</dbReference>
<feature type="compositionally biased region" description="Basic and acidic residues" evidence="1">
    <location>
        <begin position="423"/>
        <end position="437"/>
    </location>
</feature>
<evidence type="ECO:0000313" key="2">
    <source>
        <dbReference type="EMBL" id="MBB2501731.1"/>
    </source>
</evidence>
<evidence type="ECO:0008006" key="4">
    <source>
        <dbReference type="Google" id="ProtNLM"/>
    </source>
</evidence>
<dbReference type="InterPro" id="IPR038332">
    <property type="entry name" value="PPE_sf"/>
</dbReference>
<feature type="compositionally biased region" description="Low complexity" evidence="1">
    <location>
        <begin position="388"/>
        <end position="399"/>
    </location>
</feature>
<feature type="compositionally biased region" description="Gly residues" evidence="1">
    <location>
        <begin position="333"/>
        <end position="367"/>
    </location>
</feature>
<sequence length="469" mass="46730">MGFFEVLGDAAKAVGGALEDAADWVGDRASDVGNWFGDLYHGNLGDQAVPAPELVAKILASQGAQSWHQSAGQADKLASRHDETSSRVQQLSAGLESAWTGGGADAAQSRIKPFADATAAAAATYTGNGQNLTDLAHGFDAMKQSLQPMPGAPPHKNLWDEMTWWNTDTEDQINQYNKTAQDNLDKYRDYTQHAQTSGQGLKTDYGALTAFDGDVSLSKPDPKTSGGPDNGHGPDGHSRSGLGPASTSGPSNTFSPHYPGTTGSVPGSGGHLPTYQPTSHQTGTGTGPGDGTTAAGWVPPDYGRSTGPGSGWIPSPSLQGGGAGSGDSWSPGLVGGFGSNGGFGPTSGFGSGGAAESGGGAGAGSSGRDGSTAGRLGAGSNTGGAAEGAVGRGSSATGTGVRGAAGSRGGPGMGGMGAGGGKGKGEEDKDHQRKYGLEDDSAFDLTDDEDGRLRDPRTGLPPTPPTIGG</sequence>
<feature type="compositionally biased region" description="Acidic residues" evidence="1">
    <location>
        <begin position="438"/>
        <end position="450"/>
    </location>
</feature>
<dbReference type="AlphaFoldDB" id="A0A8E1W0J0"/>
<name>A0A8E1W0J0_9PSEU</name>
<dbReference type="RefSeq" id="WP_183124851.1">
    <property type="nucleotide sequence ID" value="NZ_JACJHR010000030.1"/>
</dbReference>
<protein>
    <recommendedName>
        <fullName evidence="4">PPE family protein</fullName>
    </recommendedName>
</protein>
<feature type="compositionally biased region" description="Gly residues" evidence="1">
    <location>
        <begin position="376"/>
        <end position="386"/>
    </location>
</feature>